<evidence type="ECO:0008006" key="4">
    <source>
        <dbReference type="Google" id="ProtNLM"/>
    </source>
</evidence>
<evidence type="ECO:0000313" key="2">
    <source>
        <dbReference type="EMBL" id="OUI95880.1"/>
    </source>
</evidence>
<feature type="transmembrane region" description="Helical" evidence="1">
    <location>
        <begin position="136"/>
        <end position="157"/>
    </location>
</feature>
<comment type="caution">
    <text evidence="2">The sequence shown here is derived from an EMBL/GenBank/DDBJ whole genome shotgun (WGS) entry which is preliminary data.</text>
</comment>
<accession>A0A252AXG4</accession>
<sequence>MSFILGVTLSGRREVTMHILARTTFAAASILLMLLAVLLVGFGLSDLVTQLFHRSWQSAQTAVVHAISYVVIALAVFDVAKYFMEEEVILSRGKHTLAEARVSLTKFITSIIIAVFVEGLVGVFETRGEGAATVVYPAALLLVATLMVLSLGIYLKLSVQAEGEKKKEQLED</sequence>
<evidence type="ECO:0000313" key="3">
    <source>
        <dbReference type="Proteomes" id="UP000194641"/>
    </source>
</evidence>
<protein>
    <recommendedName>
        <fullName evidence="4">GNAT family acetyltransferase</fullName>
    </recommendedName>
</protein>
<gene>
    <name evidence="2" type="ORF">HK17_16025</name>
</gene>
<feature type="transmembrane region" description="Helical" evidence="1">
    <location>
        <begin position="62"/>
        <end position="83"/>
    </location>
</feature>
<evidence type="ECO:0000256" key="1">
    <source>
        <dbReference type="SAM" id="Phobius"/>
    </source>
</evidence>
<dbReference type="EMBL" id="JOPA01000009">
    <property type="protein sequence ID" value="OUI95880.1"/>
    <property type="molecule type" value="Genomic_DNA"/>
</dbReference>
<keyword evidence="1" id="KW-0812">Transmembrane</keyword>
<keyword evidence="1" id="KW-1133">Transmembrane helix</keyword>
<feature type="transmembrane region" description="Helical" evidence="1">
    <location>
        <begin position="20"/>
        <end position="42"/>
    </location>
</feature>
<organism evidence="2 3">
    <name type="scientific">Acetobacter indonesiensis</name>
    <dbReference type="NCBI Taxonomy" id="104101"/>
    <lineage>
        <taxon>Bacteria</taxon>
        <taxon>Pseudomonadati</taxon>
        <taxon>Pseudomonadota</taxon>
        <taxon>Alphaproteobacteria</taxon>
        <taxon>Acetobacterales</taxon>
        <taxon>Acetobacteraceae</taxon>
        <taxon>Acetobacter</taxon>
    </lineage>
</organism>
<dbReference type="Proteomes" id="UP000194641">
    <property type="component" value="Unassembled WGS sequence"/>
</dbReference>
<keyword evidence="1" id="KW-0472">Membrane</keyword>
<reference evidence="3" key="1">
    <citation type="submission" date="2014-06" db="EMBL/GenBank/DDBJ databases">
        <authorList>
            <person name="Winans N.J."/>
            <person name="Newell P.D."/>
            <person name="Douglas A.E."/>
        </authorList>
    </citation>
    <scope>NUCLEOTIDE SEQUENCE [LARGE SCALE GENOMIC DNA]</scope>
</reference>
<feature type="transmembrane region" description="Helical" evidence="1">
    <location>
        <begin position="104"/>
        <end position="124"/>
    </location>
</feature>
<proteinExistence type="predicted"/>
<dbReference type="AlphaFoldDB" id="A0A252AXG4"/>
<name>A0A252AXG4_9PROT</name>